<accession>A0ABV7HGN1</accession>
<sequence>MLKSHVLKEIRRFSENTHWVALDVRTLEPPEPMQKILAALSVLKAGEVLKVSHRREPFPLYHQLPDLGFQFSTERVEDGLFEICIWHKSSHPQGLGAKKSGKGE</sequence>
<dbReference type="Pfam" id="PF10006">
    <property type="entry name" value="DUF2249"/>
    <property type="match status" value="1"/>
</dbReference>
<dbReference type="SUPFAM" id="SSF64307">
    <property type="entry name" value="SirA-like"/>
    <property type="match status" value="1"/>
</dbReference>
<dbReference type="Proteomes" id="UP001595476">
    <property type="component" value="Unassembled WGS sequence"/>
</dbReference>
<dbReference type="InterPro" id="IPR036868">
    <property type="entry name" value="TusA-like_sf"/>
</dbReference>
<dbReference type="RefSeq" id="WP_386721460.1">
    <property type="nucleotide sequence ID" value="NZ_JBHRSZ010000004.1"/>
</dbReference>
<reference evidence="3" key="1">
    <citation type="journal article" date="2019" name="Int. J. Syst. Evol. Microbiol.">
        <title>The Global Catalogue of Microorganisms (GCM) 10K type strain sequencing project: providing services to taxonomists for standard genome sequencing and annotation.</title>
        <authorList>
            <consortium name="The Broad Institute Genomics Platform"/>
            <consortium name="The Broad Institute Genome Sequencing Center for Infectious Disease"/>
            <person name="Wu L."/>
            <person name="Ma J."/>
        </authorList>
    </citation>
    <scope>NUCLEOTIDE SEQUENCE [LARGE SCALE GENOMIC DNA]</scope>
    <source>
        <strain evidence="3">KCTC 52438</strain>
    </source>
</reference>
<dbReference type="EMBL" id="JBHRSZ010000004">
    <property type="protein sequence ID" value="MFC3151884.1"/>
    <property type="molecule type" value="Genomic_DNA"/>
</dbReference>
<evidence type="ECO:0000313" key="3">
    <source>
        <dbReference type="Proteomes" id="UP001595476"/>
    </source>
</evidence>
<organism evidence="2 3">
    <name type="scientific">Litoribrevibacter euphylliae</name>
    <dbReference type="NCBI Taxonomy" id="1834034"/>
    <lineage>
        <taxon>Bacteria</taxon>
        <taxon>Pseudomonadati</taxon>
        <taxon>Pseudomonadota</taxon>
        <taxon>Gammaproteobacteria</taxon>
        <taxon>Oceanospirillales</taxon>
        <taxon>Oceanospirillaceae</taxon>
        <taxon>Litoribrevibacter</taxon>
    </lineage>
</organism>
<name>A0ABV7HGN1_9GAMM</name>
<feature type="domain" description="DUF2249" evidence="1">
    <location>
        <begin position="22"/>
        <end position="87"/>
    </location>
</feature>
<comment type="caution">
    <text evidence="2">The sequence shown here is derived from an EMBL/GenBank/DDBJ whole genome shotgun (WGS) entry which is preliminary data.</text>
</comment>
<dbReference type="InterPro" id="IPR018720">
    <property type="entry name" value="DUF2249"/>
</dbReference>
<evidence type="ECO:0000259" key="1">
    <source>
        <dbReference type="Pfam" id="PF10006"/>
    </source>
</evidence>
<gene>
    <name evidence="2" type="ORF">ACFOEK_12660</name>
</gene>
<keyword evidence="3" id="KW-1185">Reference proteome</keyword>
<protein>
    <submittedName>
        <fullName evidence="2">DUF2249 domain-containing protein</fullName>
    </submittedName>
</protein>
<evidence type="ECO:0000313" key="2">
    <source>
        <dbReference type="EMBL" id="MFC3151884.1"/>
    </source>
</evidence>
<proteinExistence type="predicted"/>